<dbReference type="Proteomes" id="UP000435036">
    <property type="component" value="Unassembled WGS sequence"/>
</dbReference>
<evidence type="ECO:0000313" key="4">
    <source>
        <dbReference type="Proteomes" id="UP000435036"/>
    </source>
</evidence>
<dbReference type="SUPFAM" id="SSF55811">
    <property type="entry name" value="Nudix"/>
    <property type="match status" value="1"/>
</dbReference>
<dbReference type="GO" id="GO:0016787">
    <property type="term" value="F:hydrolase activity"/>
    <property type="evidence" value="ECO:0007669"/>
    <property type="project" value="UniProtKB-KW"/>
</dbReference>
<dbReference type="InterPro" id="IPR000086">
    <property type="entry name" value="NUDIX_hydrolase_dom"/>
</dbReference>
<evidence type="ECO:0000313" key="3">
    <source>
        <dbReference type="EMBL" id="MVZ61522.1"/>
    </source>
</evidence>
<dbReference type="EMBL" id="WSQA01000003">
    <property type="protein sequence ID" value="MVZ61522.1"/>
    <property type="molecule type" value="Genomic_DNA"/>
</dbReference>
<evidence type="ECO:0000259" key="2">
    <source>
        <dbReference type="PROSITE" id="PS51462"/>
    </source>
</evidence>
<feature type="domain" description="Nudix hydrolase" evidence="2">
    <location>
        <begin position="6"/>
        <end position="135"/>
    </location>
</feature>
<dbReference type="AlphaFoldDB" id="A0A6N8L163"/>
<dbReference type="InterPro" id="IPR020084">
    <property type="entry name" value="NUDIX_hydrolase_CS"/>
</dbReference>
<sequence length="137" mass="15377">MIEDPYLPIAVAVIISADDRLLIVQKQSSSYYQLPGGKMDGEEQAIEALKRELAEELNLTIADHQIHFAGIHEAKAVNEAGRIVQGHVFIVTLAASQEQVQAHAELREVHWLAKAEIQDYKLANLLREFALPIWLNK</sequence>
<dbReference type="InterPro" id="IPR015797">
    <property type="entry name" value="NUDIX_hydrolase-like_dom_sf"/>
</dbReference>
<dbReference type="PROSITE" id="PS51462">
    <property type="entry name" value="NUDIX"/>
    <property type="match status" value="1"/>
</dbReference>
<name>A0A6N8L163_9SPHI</name>
<accession>A0A6N8L163</accession>
<dbReference type="CDD" id="cd04690">
    <property type="entry name" value="NUDIX_Hydrolase"/>
    <property type="match status" value="1"/>
</dbReference>
<dbReference type="RefSeq" id="WP_160368186.1">
    <property type="nucleotide sequence ID" value="NZ_WSQA01000003.1"/>
</dbReference>
<dbReference type="Pfam" id="PF00293">
    <property type="entry name" value="NUDIX"/>
    <property type="match status" value="1"/>
</dbReference>
<proteinExistence type="predicted"/>
<reference evidence="3 4" key="1">
    <citation type="submission" date="2019-12" db="EMBL/GenBank/DDBJ databases">
        <authorList>
            <person name="Dong K."/>
        </authorList>
    </citation>
    <scope>NUCLEOTIDE SEQUENCE [LARGE SCALE GENOMIC DNA]</scope>
    <source>
        <strain evidence="3 4">JCM 31225</strain>
    </source>
</reference>
<dbReference type="OrthoDB" id="9787880at2"/>
<dbReference type="PANTHER" id="PTHR43736:SF1">
    <property type="entry name" value="DIHYDRONEOPTERIN TRIPHOSPHATE DIPHOSPHATASE"/>
    <property type="match status" value="1"/>
</dbReference>
<dbReference type="PANTHER" id="PTHR43736">
    <property type="entry name" value="ADP-RIBOSE PYROPHOSPHATASE"/>
    <property type="match status" value="1"/>
</dbReference>
<comment type="caution">
    <text evidence="3">The sequence shown here is derived from an EMBL/GenBank/DDBJ whole genome shotgun (WGS) entry which is preliminary data.</text>
</comment>
<dbReference type="Gene3D" id="3.90.79.10">
    <property type="entry name" value="Nucleoside Triphosphate Pyrophosphohydrolase"/>
    <property type="match status" value="1"/>
</dbReference>
<protein>
    <submittedName>
        <fullName evidence="3">NUDIX domain-containing protein</fullName>
    </submittedName>
</protein>
<gene>
    <name evidence="3" type="ORF">GQF63_05765</name>
</gene>
<evidence type="ECO:0000256" key="1">
    <source>
        <dbReference type="ARBA" id="ARBA00022801"/>
    </source>
</evidence>
<organism evidence="3 4">
    <name type="scientific">Sphingobacterium humi</name>
    <dbReference type="NCBI Taxonomy" id="1796905"/>
    <lineage>
        <taxon>Bacteria</taxon>
        <taxon>Pseudomonadati</taxon>
        <taxon>Bacteroidota</taxon>
        <taxon>Sphingobacteriia</taxon>
        <taxon>Sphingobacteriales</taxon>
        <taxon>Sphingobacteriaceae</taxon>
        <taxon>Sphingobacterium</taxon>
    </lineage>
</organism>
<keyword evidence="4" id="KW-1185">Reference proteome</keyword>
<dbReference type="PROSITE" id="PS00893">
    <property type="entry name" value="NUDIX_BOX"/>
    <property type="match status" value="1"/>
</dbReference>
<keyword evidence="1" id="KW-0378">Hydrolase</keyword>